<dbReference type="PANTHER" id="PTHR43877:SF1">
    <property type="entry name" value="ACETYLTRANSFERASE"/>
    <property type="match status" value="1"/>
</dbReference>
<reference evidence="4" key="2">
    <citation type="journal article" date="2021" name="PeerJ">
        <title>Extensive microbial diversity within the chicken gut microbiome revealed by metagenomics and culture.</title>
        <authorList>
            <person name="Gilroy R."/>
            <person name="Ravi A."/>
            <person name="Getino M."/>
            <person name="Pursley I."/>
            <person name="Horton D.L."/>
            <person name="Alikhan N.F."/>
            <person name="Baker D."/>
            <person name="Gharbi K."/>
            <person name="Hall N."/>
            <person name="Watson M."/>
            <person name="Adriaenssens E.M."/>
            <person name="Foster-Nyarko E."/>
            <person name="Jarju S."/>
            <person name="Secka A."/>
            <person name="Antonio M."/>
            <person name="Oren A."/>
            <person name="Chaudhuri R.R."/>
            <person name="La Ragione R."/>
            <person name="Hildebrand F."/>
            <person name="Pallen M.J."/>
        </authorList>
    </citation>
    <scope>NUCLEOTIDE SEQUENCE</scope>
    <source>
        <strain evidence="4">ChiHile30-977</strain>
    </source>
</reference>
<dbReference type="InterPro" id="IPR016181">
    <property type="entry name" value="Acyl_CoA_acyltransferase"/>
</dbReference>
<gene>
    <name evidence="4" type="ORF">IAA66_10990</name>
</gene>
<name>A0A9D1CJE3_9FIRM</name>
<sequence>MDFTISPLTPADAGAALDILTACSRRGEVLYKPLEREDFLARFFGPDRWGFAARSGDRLVGWIHGAAQSRFLPGETAENTPLYLTLLLVAEGFRRQGVGAALLDALRRAAREAGKSALTVSGNNPVHLTWLIPGAGGHDHNNAPGVNEDTGGYGYLLSRGFRDVFHEVSLYMPLSEYRWNPALDAVVERLAAEGIHVGRWQPGMGERYDGMCDRVGSEYWRNVLRQELLAWHTGQPNADPECWPDGVRPRGPRPLLVAVRGEEIIGFTGPVDLQRSGRGWFTGICTDPDWGGRGIGTVLFNLLMQAFLERGASFCSLFTGAENHAQKIYLRAGLRVTSRWAVLSQRLGEGEGCRQVYF</sequence>
<dbReference type="CDD" id="cd04301">
    <property type="entry name" value="NAT_SF"/>
    <property type="match status" value="2"/>
</dbReference>
<dbReference type="SUPFAM" id="SSF55729">
    <property type="entry name" value="Acyl-CoA N-acyltransferases (Nat)"/>
    <property type="match status" value="2"/>
</dbReference>
<dbReference type="InterPro" id="IPR000182">
    <property type="entry name" value="GNAT_dom"/>
</dbReference>
<dbReference type="AlphaFoldDB" id="A0A9D1CJE3"/>
<dbReference type="InterPro" id="IPR050832">
    <property type="entry name" value="Bact_Acetyltransf"/>
</dbReference>
<proteinExistence type="predicted"/>
<comment type="caution">
    <text evidence="4">The sequence shown here is derived from an EMBL/GenBank/DDBJ whole genome shotgun (WGS) entry which is preliminary data.</text>
</comment>
<dbReference type="PANTHER" id="PTHR43877">
    <property type="entry name" value="AMINOALKYLPHOSPHONATE N-ACETYLTRANSFERASE-RELATED-RELATED"/>
    <property type="match status" value="1"/>
</dbReference>
<keyword evidence="2" id="KW-0012">Acyltransferase</keyword>
<dbReference type="EMBL" id="DVFI01000151">
    <property type="protein sequence ID" value="HIQ64086.1"/>
    <property type="molecule type" value="Genomic_DNA"/>
</dbReference>
<evidence type="ECO:0000313" key="4">
    <source>
        <dbReference type="EMBL" id="HIQ64086.1"/>
    </source>
</evidence>
<dbReference type="Gene3D" id="3.40.630.30">
    <property type="match status" value="1"/>
</dbReference>
<dbReference type="GO" id="GO:0016747">
    <property type="term" value="F:acyltransferase activity, transferring groups other than amino-acyl groups"/>
    <property type="evidence" value="ECO:0007669"/>
    <property type="project" value="InterPro"/>
</dbReference>
<dbReference type="PROSITE" id="PS51186">
    <property type="entry name" value="GNAT"/>
    <property type="match status" value="2"/>
</dbReference>
<protein>
    <submittedName>
        <fullName evidence="4">GNAT family N-acetyltransferase</fullName>
    </submittedName>
</protein>
<keyword evidence="1" id="KW-0808">Transferase</keyword>
<reference evidence="4" key="1">
    <citation type="submission" date="2020-10" db="EMBL/GenBank/DDBJ databases">
        <authorList>
            <person name="Gilroy R."/>
        </authorList>
    </citation>
    <scope>NUCLEOTIDE SEQUENCE</scope>
    <source>
        <strain evidence="4">ChiHile30-977</strain>
    </source>
</reference>
<accession>A0A9D1CJE3</accession>
<feature type="domain" description="N-acetyltransferase" evidence="3">
    <location>
        <begin position="211"/>
        <end position="358"/>
    </location>
</feature>
<evidence type="ECO:0000259" key="3">
    <source>
        <dbReference type="PROSITE" id="PS51186"/>
    </source>
</evidence>
<evidence type="ECO:0000313" key="5">
    <source>
        <dbReference type="Proteomes" id="UP000886819"/>
    </source>
</evidence>
<organism evidence="4 5">
    <name type="scientific">Candidatus Avichristensenella intestinipullorum</name>
    <dbReference type="NCBI Taxonomy" id="2840693"/>
    <lineage>
        <taxon>Bacteria</taxon>
        <taxon>Bacillati</taxon>
        <taxon>Bacillota</taxon>
        <taxon>Clostridia</taxon>
        <taxon>Candidatus Avichristensenella</taxon>
    </lineage>
</organism>
<feature type="domain" description="N-acetyltransferase" evidence="3">
    <location>
        <begin position="3"/>
        <end position="193"/>
    </location>
</feature>
<dbReference type="Pfam" id="PF00583">
    <property type="entry name" value="Acetyltransf_1"/>
    <property type="match status" value="2"/>
</dbReference>
<dbReference type="Proteomes" id="UP000886819">
    <property type="component" value="Unassembled WGS sequence"/>
</dbReference>
<evidence type="ECO:0000256" key="1">
    <source>
        <dbReference type="ARBA" id="ARBA00022679"/>
    </source>
</evidence>
<evidence type="ECO:0000256" key="2">
    <source>
        <dbReference type="ARBA" id="ARBA00023315"/>
    </source>
</evidence>